<comment type="caution">
    <text evidence="1">The sequence shown here is derived from an EMBL/GenBank/DDBJ whole genome shotgun (WGS) entry which is preliminary data.</text>
</comment>
<dbReference type="Proteomes" id="UP000814140">
    <property type="component" value="Unassembled WGS sequence"/>
</dbReference>
<name>A0ACB8SKM0_9AGAM</name>
<dbReference type="EMBL" id="MU277253">
    <property type="protein sequence ID" value="KAI0057079.1"/>
    <property type="molecule type" value="Genomic_DNA"/>
</dbReference>
<accession>A0ACB8SKM0</accession>
<evidence type="ECO:0000313" key="1">
    <source>
        <dbReference type="EMBL" id="KAI0057079.1"/>
    </source>
</evidence>
<reference evidence="1" key="2">
    <citation type="journal article" date="2022" name="New Phytol.">
        <title>Evolutionary transition to the ectomycorrhizal habit in the genomes of a hyperdiverse lineage of mushroom-forming fungi.</title>
        <authorList>
            <person name="Looney B."/>
            <person name="Miyauchi S."/>
            <person name="Morin E."/>
            <person name="Drula E."/>
            <person name="Courty P.E."/>
            <person name="Kohler A."/>
            <person name="Kuo A."/>
            <person name="LaButti K."/>
            <person name="Pangilinan J."/>
            <person name="Lipzen A."/>
            <person name="Riley R."/>
            <person name="Andreopoulos W."/>
            <person name="He G."/>
            <person name="Johnson J."/>
            <person name="Nolan M."/>
            <person name="Tritt A."/>
            <person name="Barry K.W."/>
            <person name="Grigoriev I.V."/>
            <person name="Nagy L.G."/>
            <person name="Hibbett D."/>
            <person name="Henrissat B."/>
            <person name="Matheny P.B."/>
            <person name="Labbe J."/>
            <person name="Martin F.M."/>
        </authorList>
    </citation>
    <scope>NUCLEOTIDE SEQUENCE</scope>
    <source>
        <strain evidence="1">HHB10654</strain>
    </source>
</reference>
<protein>
    <submittedName>
        <fullName evidence="1">Uncharacterized protein</fullName>
    </submittedName>
</protein>
<keyword evidence="2" id="KW-1185">Reference proteome</keyword>
<evidence type="ECO:0000313" key="2">
    <source>
        <dbReference type="Proteomes" id="UP000814140"/>
    </source>
</evidence>
<sequence length="169" mass="18821">MERARAHELCIWASQHDQRRHPSNEICQGRRALPGPAYSVATRSPPLPSSCASWTPPRVARRHRTSVRSLRSSAGSHLEVQSSDISAAPRDRVNRSHKHPVYQFASVYTSGLSRRSGCRPRHRIVSTRQTRSPSVYCDPMPYLSTSALNESSHRMSAFPGDKYGSSPAS</sequence>
<reference evidence="1" key="1">
    <citation type="submission" date="2021-03" db="EMBL/GenBank/DDBJ databases">
        <authorList>
            <consortium name="DOE Joint Genome Institute"/>
            <person name="Ahrendt S."/>
            <person name="Looney B.P."/>
            <person name="Miyauchi S."/>
            <person name="Morin E."/>
            <person name="Drula E."/>
            <person name="Courty P.E."/>
            <person name="Chicoki N."/>
            <person name="Fauchery L."/>
            <person name="Kohler A."/>
            <person name="Kuo A."/>
            <person name="Labutti K."/>
            <person name="Pangilinan J."/>
            <person name="Lipzen A."/>
            <person name="Riley R."/>
            <person name="Andreopoulos W."/>
            <person name="He G."/>
            <person name="Johnson J."/>
            <person name="Barry K.W."/>
            <person name="Grigoriev I.V."/>
            <person name="Nagy L."/>
            <person name="Hibbett D."/>
            <person name="Henrissat B."/>
            <person name="Matheny P.B."/>
            <person name="Labbe J."/>
            <person name="Martin F."/>
        </authorList>
    </citation>
    <scope>NUCLEOTIDE SEQUENCE</scope>
    <source>
        <strain evidence="1">HHB10654</strain>
    </source>
</reference>
<proteinExistence type="predicted"/>
<organism evidence="1 2">
    <name type="scientific">Artomyces pyxidatus</name>
    <dbReference type="NCBI Taxonomy" id="48021"/>
    <lineage>
        <taxon>Eukaryota</taxon>
        <taxon>Fungi</taxon>
        <taxon>Dikarya</taxon>
        <taxon>Basidiomycota</taxon>
        <taxon>Agaricomycotina</taxon>
        <taxon>Agaricomycetes</taxon>
        <taxon>Russulales</taxon>
        <taxon>Auriscalpiaceae</taxon>
        <taxon>Artomyces</taxon>
    </lineage>
</organism>
<gene>
    <name evidence="1" type="ORF">BV25DRAFT_1469195</name>
</gene>